<name>A0AAN7AB50_9PEZI</name>
<dbReference type="AlphaFoldDB" id="A0AAN7AB50"/>
<organism evidence="3 4">
    <name type="scientific">Podospora australis</name>
    <dbReference type="NCBI Taxonomy" id="1536484"/>
    <lineage>
        <taxon>Eukaryota</taxon>
        <taxon>Fungi</taxon>
        <taxon>Dikarya</taxon>
        <taxon>Ascomycota</taxon>
        <taxon>Pezizomycotina</taxon>
        <taxon>Sordariomycetes</taxon>
        <taxon>Sordariomycetidae</taxon>
        <taxon>Sordariales</taxon>
        <taxon>Podosporaceae</taxon>
        <taxon>Podospora</taxon>
    </lineage>
</organism>
<dbReference type="PROSITE" id="PS00028">
    <property type="entry name" value="ZINC_FINGER_C2H2_1"/>
    <property type="match status" value="1"/>
</dbReference>
<dbReference type="SMART" id="SM00355">
    <property type="entry name" value="ZnF_C2H2"/>
    <property type="match status" value="2"/>
</dbReference>
<proteinExistence type="predicted"/>
<sequence>VRQTKRTLSARFQCQICSGMYPEARALRRHMCSEHPSEAQQLDISNEHAICGICGYVGRKDNVLRHTKAKHAGSPKL</sequence>
<dbReference type="Pfam" id="PF00096">
    <property type="entry name" value="zf-C2H2"/>
    <property type="match status" value="1"/>
</dbReference>
<feature type="non-terminal residue" evidence="3">
    <location>
        <position position="1"/>
    </location>
</feature>
<gene>
    <name evidence="3" type="ORF">QBC35DRAFT_396572</name>
</gene>
<reference evidence="3" key="2">
    <citation type="submission" date="2023-05" db="EMBL/GenBank/DDBJ databases">
        <authorList>
            <consortium name="Lawrence Berkeley National Laboratory"/>
            <person name="Steindorff A."/>
            <person name="Hensen N."/>
            <person name="Bonometti L."/>
            <person name="Westerberg I."/>
            <person name="Brannstrom I.O."/>
            <person name="Guillou S."/>
            <person name="Cros-Aarteil S."/>
            <person name="Calhoun S."/>
            <person name="Haridas S."/>
            <person name="Kuo A."/>
            <person name="Mondo S."/>
            <person name="Pangilinan J."/>
            <person name="Riley R."/>
            <person name="Labutti K."/>
            <person name="Andreopoulos B."/>
            <person name="Lipzen A."/>
            <person name="Chen C."/>
            <person name="Yanf M."/>
            <person name="Daum C."/>
            <person name="Ng V."/>
            <person name="Clum A."/>
            <person name="Ohm R."/>
            <person name="Martin F."/>
            <person name="Silar P."/>
            <person name="Natvig D."/>
            <person name="Lalanne C."/>
            <person name="Gautier V."/>
            <person name="Ament-Velasquez S.L."/>
            <person name="Kruys A."/>
            <person name="Hutchinson M.I."/>
            <person name="Powell A.J."/>
            <person name="Barry K."/>
            <person name="Miller A.N."/>
            <person name="Grigoriev I.V."/>
            <person name="Debuchy R."/>
            <person name="Gladieux P."/>
            <person name="Thoren M.H."/>
            <person name="Johannesson H."/>
        </authorList>
    </citation>
    <scope>NUCLEOTIDE SEQUENCE</scope>
    <source>
        <strain evidence="3">PSN309</strain>
    </source>
</reference>
<dbReference type="InterPro" id="IPR013087">
    <property type="entry name" value="Znf_C2H2_type"/>
</dbReference>
<evidence type="ECO:0000256" key="1">
    <source>
        <dbReference type="PROSITE-ProRule" id="PRU00042"/>
    </source>
</evidence>
<accession>A0AAN7AB50</accession>
<comment type="caution">
    <text evidence="3">The sequence shown here is derived from an EMBL/GenBank/DDBJ whole genome shotgun (WGS) entry which is preliminary data.</text>
</comment>
<keyword evidence="1" id="KW-0479">Metal-binding</keyword>
<dbReference type="Gene3D" id="3.30.160.60">
    <property type="entry name" value="Classic Zinc Finger"/>
    <property type="match status" value="1"/>
</dbReference>
<feature type="domain" description="C2H2-type" evidence="2">
    <location>
        <begin position="12"/>
        <end position="40"/>
    </location>
</feature>
<dbReference type="GO" id="GO:0008270">
    <property type="term" value="F:zinc ion binding"/>
    <property type="evidence" value="ECO:0007669"/>
    <property type="project" value="UniProtKB-KW"/>
</dbReference>
<evidence type="ECO:0000313" key="3">
    <source>
        <dbReference type="EMBL" id="KAK4182136.1"/>
    </source>
</evidence>
<dbReference type="PROSITE" id="PS50157">
    <property type="entry name" value="ZINC_FINGER_C2H2_2"/>
    <property type="match status" value="1"/>
</dbReference>
<reference evidence="3" key="1">
    <citation type="journal article" date="2023" name="Mol. Phylogenet. Evol.">
        <title>Genome-scale phylogeny and comparative genomics of the fungal order Sordariales.</title>
        <authorList>
            <person name="Hensen N."/>
            <person name="Bonometti L."/>
            <person name="Westerberg I."/>
            <person name="Brannstrom I.O."/>
            <person name="Guillou S."/>
            <person name="Cros-Aarteil S."/>
            <person name="Calhoun S."/>
            <person name="Haridas S."/>
            <person name="Kuo A."/>
            <person name="Mondo S."/>
            <person name="Pangilinan J."/>
            <person name="Riley R."/>
            <person name="LaButti K."/>
            <person name="Andreopoulos B."/>
            <person name="Lipzen A."/>
            <person name="Chen C."/>
            <person name="Yan M."/>
            <person name="Daum C."/>
            <person name="Ng V."/>
            <person name="Clum A."/>
            <person name="Steindorff A."/>
            <person name="Ohm R.A."/>
            <person name="Martin F."/>
            <person name="Silar P."/>
            <person name="Natvig D.O."/>
            <person name="Lalanne C."/>
            <person name="Gautier V."/>
            <person name="Ament-Velasquez S.L."/>
            <person name="Kruys A."/>
            <person name="Hutchinson M.I."/>
            <person name="Powell A.J."/>
            <person name="Barry K."/>
            <person name="Miller A.N."/>
            <person name="Grigoriev I.V."/>
            <person name="Debuchy R."/>
            <person name="Gladieux P."/>
            <person name="Hiltunen Thoren M."/>
            <person name="Johannesson H."/>
        </authorList>
    </citation>
    <scope>NUCLEOTIDE SEQUENCE</scope>
    <source>
        <strain evidence="3">PSN309</strain>
    </source>
</reference>
<keyword evidence="1" id="KW-0863">Zinc-finger</keyword>
<keyword evidence="4" id="KW-1185">Reference proteome</keyword>
<dbReference type="EMBL" id="MU864743">
    <property type="protein sequence ID" value="KAK4182136.1"/>
    <property type="molecule type" value="Genomic_DNA"/>
</dbReference>
<evidence type="ECO:0000313" key="4">
    <source>
        <dbReference type="Proteomes" id="UP001302126"/>
    </source>
</evidence>
<keyword evidence="1" id="KW-0862">Zinc</keyword>
<evidence type="ECO:0000259" key="2">
    <source>
        <dbReference type="PROSITE" id="PS50157"/>
    </source>
</evidence>
<protein>
    <recommendedName>
        <fullName evidence="2">C2H2-type domain-containing protein</fullName>
    </recommendedName>
</protein>
<dbReference type="Proteomes" id="UP001302126">
    <property type="component" value="Unassembled WGS sequence"/>
</dbReference>